<feature type="region of interest" description="Disordered" evidence="1">
    <location>
        <begin position="1"/>
        <end position="20"/>
    </location>
</feature>
<reference evidence="2" key="1">
    <citation type="submission" date="2023-10" db="EMBL/GenBank/DDBJ databases">
        <title>Genome assembly of Pristionchus species.</title>
        <authorList>
            <person name="Yoshida K."/>
            <person name="Sommer R.J."/>
        </authorList>
    </citation>
    <scope>NUCLEOTIDE SEQUENCE</scope>
    <source>
        <strain evidence="2">RS5133</strain>
    </source>
</reference>
<evidence type="ECO:0000256" key="1">
    <source>
        <dbReference type="SAM" id="MobiDB-lite"/>
    </source>
</evidence>
<dbReference type="AlphaFoldDB" id="A0AAV5VNI2"/>
<protein>
    <recommendedName>
        <fullName evidence="4">C2H2-type domain-containing protein</fullName>
    </recommendedName>
</protein>
<keyword evidence="3" id="KW-1185">Reference proteome</keyword>
<evidence type="ECO:0008006" key="4">
    <source>
        <dbReference type="Google" id="ProtNLM"/>
    </source>
</evidence>
<evidence type="ECO:0000313" key="3">
    <source>
        <dbReference type="Proteomes" id="UP001432322"/>
    </source>
</evidence>
<dbReference type="EMBL" id="BTSY01000003">
    <property type="protein sequence ID" value="GMT19530.1"/>
    <property type="molecule type" value="Genomic_DNA"/>
</dbReference>
<feature type="non-terminal residue" evidence="2">
    <location>
        <position position="1"/>
    </location>
</feature>
<accession>A0AAV5VNI2</accession>
<gene>
    <name evidence="2" type="ORF">PFISCL1PPCAC_10827</name>
</gene>
<name>A0AAV5VNI2_9BILA</name>
<comment type="caution">
    <text evidence="2">The sequence shown here is derived from an EMBL/GenBank/DDBJ whole genome shotgun (WGS) entry which is preliminary data.</text>
</comment>
<dbReference type="Proteomes" id="UP001432322">
    <property type="component" value="Unassembled WGS sequence"/>
</dbReference>
<organism evidence="2 3">
    <name type="scientific">Pristionchus fissidentatus</name>
    <dbReference type="NCBI Taxonomy" id="1538716"/>
    <lineage>
        <taxon>Eukaryota</taxon>
        <taxon>Metazoa</taxon>
        <taxon>Ecdysozoa</taxon>
        <taxon>Nematoda</taxon>
        <taxon>Chromadorea</taxon>
        <taxon>Rhabditida</taxon>
        <taxon>Rhabditina</taxon>
        <taxon>Diplogasteromorpha</taxon>
        <taxon>Diplogasteroidea</taxon>
        <taxon>Neodiplogasteridae</taxon>
        <taxon>Pristionchus</taxon>
    </lineage>
</organism>
<sequence length="291" mass="33819">ELIQAGAESNTTVKRRKRSKRRLKMDKEWEQAGNWKENEINGPEWIAEKKKQRSKCHDSNFCYDCPFPVDENDELAQVEQEISPFEMEMNKRALHCQKNGTVVKQIGEGLLSSNAVKCFVQGCINFLTIEEMKKHVRRAHWNECTLIIECRLCSQLVNCVHTHDCSPSEFRHFVVKLEYNDGFDHEAATSRELFLHRLSSCPFCSFISKQSSGPVRHMTITCRVSPHAQCGMSCVSLRCRECEEEKWMKYASDGVEHMMETGHTNIHWKFACEKEKEKSDELEGEEMVDPY</sequence>
<evidence type="ECO:0000313" key="2">
    <source>
        <dbReference type="EMBL" id="GMT19530.1"/>
    </source>
</evidence>
<proteinExistence type="predicted"/>